<feature type="compositionally biased region" description="Acidic residues" evidence="6">
    <location>
        <begin position="717"/>
        <end position="732"/>
    </location>
</feature>
<feature type="region of interest" description="Disordered" evidence="6">
    <location>
        <begin position="168"/>
        <end position="198"/>
    </location>
</feature>
<feature type="compositionally biased region" description="Acidic residues" evidence="6">
    <location>
        <begin position="386"/>
        <end position="411"/>
    </location>
</feature>
<dbReference type="STRING" id="29139.ENSVURP00010030082"/>
<feature type="compositionally biased region" description="Basic and acidic residues" evidence="6">
    <location>
        <begin position="178"/>
        <end position="192"/>
    </location>
</feature>
<dbReference type="GeneID" id="114033195"/>
<evidence type="ECO:0000256" key="3">
    <source>
        <dbReference type="ARBA" id="ARBA00023069"/>
    </source>
</evidence>
<dbReference type="CTD" id="345895"/>
<dbReference type="Pfam" id="PF04712">
    <property type="entry name" value="Radial_spoke"/>
    <property type="match status" value="1"/>
</dbReference>
<keyword evidence="5" id="KW-0966">Cell projection</keyword>
<evidence type="ECO:0000256" key="2">
    <source>
        <dbReference type="ARBA" id="ARBA00022490"/>
    </source>
</evidence>
<keyword evidence="4" id="KW-0206">Cytoskeleton</keyword>
<feature type="region of interest" description="Disordered" evidence="6">
    <location>
        <begin position="708"/>
        <end position="732"/>
    </location>
</feature>
<dbReference type="Proteomes" id="UP000314987">
    <property type="component" value="Unassembled WGS sequence"/>
</dbReference>
<dbReference type="GO" id="GO:0035082">
    <property type="term" value="P:axoneme assembly"/>
    <property type="evidence" value="ECO:0007669"/>
    <property type="project" value="Ensembl"/>
</dbReference>
<feature type="region of interest" description="Disordered" evidence="6">
    <location>
        <begin position="571"/>
        <end position="607"/>
    </location>
</feature>
<name>A0A4X2M8Z0_VOMUR</name>
<dbReference type="CDD" id="cd22963">
    <property type="entry name" value="DD_CrRSP4-like"/>
    <property type="match status" value="1"/>
</dbReference>
<evidence type="ECO:0000313" key="7">
    <source>
        <dbReference type="Ensembl" id="ENSVURP00010030082.1"/>
    </source>
</evidence>
<evidence type="ECO:0000256" key="6">
    <source>
        <dbReference type="SAM" id="MobiDB-lite"/>
    </source>
</evidence>
<reference evidence="8" key="1">
    <citation type="submission" date="2018-12" db="EMBL/GenBank/DDBJ databases">
        <authorList>
            <person name="Yazar S."/>
        </authorList>
    </citation>
    <scope>NUCLEOTIDE SEQUENCE [LARGE SCALE GENOMIC DNA]</scope>
</reference>
<dbReference type="PANTHER" id="PTHR13159:SF0">
    <property type="entry name" value="RADIAL SPOKE HEAD 6 HOMOLOG A"/>
    <property type="match status" value="1"/>
</dbReference>
<accession>A0A4X2M8Z0</accession>
<dbReference type="OMA" id="WTFRKAY"/>
<feature type="compositionally biased region" description="Basic and acidic residues" evidence="6">
    <location>
        <begin position="50"/>
        <end position="59"/>
    </location>
</feature>
<reference evidence="7" key="2">
    <citation type="submission" date="2025-08" db="UniProtKB">
        <authorList>
            <consortium name="Ensembl"/>
        </authorList>
    </citation>
    <scope>IDENTIFICATION</scope>
</reference>
<feature type="region of interest" description="Disordered" evidence="6">
    <location>
        <begin position="386"/>
        <end position="428"/>
    </location>
</feature>
<sequence length="732" mass="82108">MEVFASPKPEESHEEDQQEKQEEGGAREGGQPGEVAPPSSSQDPEPEVADSLKEEKESAPEPQSRDGTPPQSSGSGGRASGAPPAEPDAAVSPASSELSSEGPPQLRPGPQGLTSPTKTEHDSHAISVAGEPRPSHSEQVPYEREATLHFTGSEESSSYLSQQPQYLPQDMNQNINPPEEHTNADIFHHDESNSNSDLSQLELGLTQKGAPEPAAPSKLEIAAQNAKAYLLKKSSKSGLNLYDHLCEMLTRILDQRPENVVDIIENISQDVKKAHFNKKLDTLQDEHEVPLAYELAEKQKTLFLQGNLEGDQEQEDEIAETPLPNIMESAFYFEQAGVGLSTDETYRIFLALKQLTDTQPIHTCRFWGKILGLEMNYIVAEVEFREGEDEEEIEEEDNIEESEADEDEEDELPKSSYKGPQVIPKEDNRTGANKYTYFVCNEPGRPWVSLPSVTPAQIVIARKIKKYFTGRLDAPIRSYPPFPGNESNYLRAQIARISAGTHISPLGFYHFGEEGEEEEEVEGGQDNYEKNPDFEGIRVTELVESLSNWVHHVQHILPQGRCNWFNPIQKSEVGEEEEDEVEEEEVEEKREEPDNIEPEMGPPLLTPISEDLEIQNTPPWTAQLSSNLIPQYAIAFLRSNLWLGAYVFSDGKKFENLYIGWGHKYSPDNYTPPLPPLVQPEYPRGIDIMEIDDPTVDEEQAFQVAQEKALFESEKIEETEEEEDDDDEDEDD</sequence>
<comment type="subcellular location">
    <subcellularLocation>
        <location evidence="1">Cytoplasm</location>
        <location evidence="1">Cytoskeleton</location>
        <location evidence="1">Cilium axoneme</location>
    </subcellularLocation>
</comment>
<dbReference type="GO" id="GO:0060294">
    <property type="term" value="P:cilium movement involved in cell motility"/>
    <property type="evidence" value="ECO:0007669"/>
    <property type="project" value="InterPro"/>
</dbReference>
<organism evidence="7 8">
    <name type="scientific">Vombatus ursinus</name>
    <name type="common">Common wombat</name>
    <dbReference type="NCBI Taxonomy" id="29139"/>
    <lineage>
        <taxon>Eukaryota</taxon>
        <taxon>Metazoa</taxon>
        <taxon>Chordata</taxon>
        <taxon>Craniata</taxon>
        <taxon>Vertebrata</taxon>
        <taxon>Euteleostomi</taxon>
        <taxon>Mammalia</taxon>
        <taxon>Metatheria</taxon>
        <taxon>Diprotodontia</taxon>
        <taxon>Vombatidae</taxon>
        <taxon>Vombatus</taxon>
    </lineage>
</organism>
<dbReference type="AlphaFoldDB" id="A0A4X2M8Z0"/>
<dbReference type="OrthoDB" id="272202at2759"/>
<feature type="compositionally biased region" description="Basic and acidic residues" evidence="6">
    <location>
        <begin position="133"/>
        <end position="142"/>
    </location>
</feature>
<dbReference type="RefSeq" id="XP_027704455.1">
    <property type="nucleotide sequence ID" value="XM_027848654.1"/>
</dbReference>
<dbReference type="InterPro" id="IPR006802">
    <property type="entry name" value="Radial_spoke"/>
</dbReference>
<reference evidence="7" key="3">
    <citation type="submission" date="2025-09" db="UniProtKB">
        <authorList>
            <consortium name="Ensembl"/>
        </authorList>
    </citation>
    <scope>IDENTIFICATION</scope>
</reference>
<feature type="compositionally biased region" description="Acidic residues" evidence="6">
    <location>
        <begin position="574"/>
        <end position="586"/>
    </location>
</feature>
<keyword evidence="2" id="KW-0963">Cytoplasm</keyword>
<evidence type="ECO:0000256" key="5">
    <source>
        <dbReference type="ARBA" id="ARBA00023273"/>
    </source>
</evidence>
<dbReference type="GeneTree" id="ENSGT00500000044869"/>
<feature type="region of interest" description="Disordered" evidence="6">
    <location>
        <begin position="1"/>
        <end position="142"/>
    </location>
</feature>
<keyword evidence="3" id="KW-0969">Cilium</keyword>
<gene>
    <name evidence="7" type="primary">RSPH4A</name>
</gene>
<dbReference type="Ensembl" id="ENSVURT00010034254.1">
    <property type="protein sequence ID" value="ENSVURP00010030082.1"/>
    <property type="gene ID" value="ENSVURG00010023005.1"/>
</dbReference>
<dbReference type="PANTHER" id="PTHR13159">
    <property type="entry name" value="RADIAL SPOKEHEAD-RELATED"/>
    <property type="match status" value="1"/>
</dbReference>
<keyword evidence="8" id="KW-1185">Reference proteome</keyword>
<protein>
    <submittedName>
        <fullName evidence="7">Radial spoke head component 4A</fullName>
    </submittedName>
</protein>
<evidence type="ECO:0000256" key="1">
    <source>
        <dbReference type="ARBA" id="ARBA00004430"/>
    </source>
</evidence>
<dbReference type="GO" id="GO:0001534">
    <property type="term" value="C:radial spoke"/>
    <property type="evidence" value="ECO:0007669"/>
    <property type="project" value="InterPro"/>
</dbReference>
<evidence type="ECO:0000256" key="4">
    <source>
        <dbReference type="ARBA" id="ARBA00023212"/>
    </source>
</evidence>
<proteinExistence type="predicted"/>
<evidence type="ECO:0000313" key="8">
    <source>
        <dbReference type="Proteomes" id="UP000314987"/>
    </source>
</evidence>
<feature type="compositionally biased region" description="Low complexity" evidence="6">
    <location>
        <begin position="102"/>
        <end position="113"/>
    </location>
</feature>